<dbReference type="Gene3D" id="3.40.50.2300">
    <property type="match status" value="1"/>
</dbReference>
<reference evidence="8" key="1">
    <citation type="submission" date="2017-11" db="EMBL/GenBank/DDBJ databases">
        <authorList>
            <person name="Zhu W."/>
        </authorList>
    </citation>
    <scope>NUCLEOTIDE SEQUENCE [LARGE SCALE GENOMIC DNA]</scope>
    <source>
        <strain evidence="8">CAU 1051</strain>
    </source>
</reference>
<dbReference type="AlphaFoldDB" id="A0A3D8PX43"/>
<dbReference type="InterPro" id="IPR011006">
    <property type="entry name" value="CheY-like_superfamily"/>
</dbReference>
<dbReference type="GO" id="GO:0003700">
    <property type="term" value="F:DNA-binding transcription factor activity"/>
    <property type="evidence" value="ECO:0007669"/>
    <property type="project" value="InterPro"/>
</dbReference>
<dbReference type="PROSITE" id="PS01124">
    <property type="entry name" value="HTH_ARAC_FAMILY_2"/>
    <property type="match status" value="1"/>
</dbReference>
<dbReference type="Proteomes" id="UP000256520">
    <property type="component" value="Unassembled WGS sequence"/>
</dbReference>
<evidence type="ECO:0000256" key="2">
    <source>
        <dbReference type="ARBA" id="ARBA00023125"/>
    </source>
</evidence>
<keyword evidence="2" id="KW-0238">DNA-binding</keyword>
<evidence type="ECO:0008006" key="9">
    <source>
        <dbReference type="Google" id="ProtNLM"/>
    </source>
</evidence>
<dbReference type="SUPFAM" id="SSF46689">
    <property type="entry name" value="Homeodomain-like"/>
    <property type="match status" value="2"/>
</dbReference>
<dbReference type="EMBL" id="PIOD01000005">
    <property type="protein sequence ID" value="RDW20720.1"/>
    <property type="molecule type" value="Genomic_DNA"/>
</dbReference>
<keyword evidence="3" id="KW-0804">Transcription</keyword>
<dbReference type="InterPro" id="IPR020449">
    <property type="entry name" value="Tscrpt_reg_AraC-type_HTH"/>
</dbReference>
<keyword evidence="8" id="KW-1185">Reference proteome</keyword>
<proteinExistence type="predicted"/>
<evidence type="ECO:0000313" key="7">
    <source>
        <dbReference type="EMBL" id="RDW20720.1"/>
    </source>
</evidence>
<sequence length="492" mass="56854">MKERLSAYEYRKGGIPMRILLAEDELIERKAMRKFIEENFPDIEVVAEAENGRKAIELAAKKSPDVMFMDIRMPGINGLEAIEKINTENPAIKFILVSAYDSFDYAKEAMRFGIKDYILKPGRKEEIVKAILRVQKEIEAEKMQQQERIQALGLRNERFITELMHAPLQESTLMMQKDLFPKIQSGCFFVVKHGAKLAVENSLQSFEKETDSQFITHQVEDIIVVCFLASTILQRSDISQVARRLQQKLGDAVYVGIGSPTALFVEMPKSYEEAYEACMQLAADGKRQYGFLTKGKFQQSDEDVITRIEAIVEKGQQEETSRLFQKYQDKLTSADKEDLYIRLKNGLISRNIAPPAISFSSIKANQDWYTYLHLCSSKMREYYQSKSFMEQAKKFIHTHSQEAITLENAAASVNLSASYFSNVFKQEFGMNFIEYLTMIRMQKAKGLIEENVYSLKEISFMVGYKDPNYFSRVFKKYYKESPKQFQQAILRK</sequence>
<evidence type="ECO:0000259" key="6">
    <source>
        <dbReference type="PROSITE" id="PS50110"/>
    </source>
</evidence>
<dbReference type="InterPro" id="IPR001789">
    <property type="entry name" value="Sig_transdc_resp-reg_receiver"/>
</dbReference>
<gene>
    <name evidence="7" type="ORF">CWR45_05695</name>
</gene>
<dbReference type="InterPro" id="IPR018062">
    <property type="entry name" value="HTH_AraC-typ_CS"/>
</dbReference>
<keyword evidence="4" id="KW-0597">Phosphoprotein</keyword>
<evidence type="ECO:0000259" key="5">
    <source>
        <dbReference type="PROSITE" id="PS01124"/>
    </source>
</evidence>
<dbReference type="PANTHER" id="PTHR43280">
    <property type="entry name" value="ARAC-FAMILY TRANSCRIPTIONAL REGULATOR"/>
    <property type="match status" value="1"/>
</dbReference>
<dbReference type="InterPro" id="IPR009057">
    <property type="entry name" value="Homeodomain-like_sf"/>
</dbReference>
<dbReference type="Pfam" id="PF00072">
    <property type="entry name" value="Response_reg"/>
    <property type="match status" value="1"/>
</dbReference>
<dbReference type="SUPFAM" id="SSF52172">
    <property type="entry name" value="CheY-like"/>
    <property type="match status" value="1"/>
</dbReference>
<name>A0A3D8PX43_9BACI</name>
<dbReference type="InterPro" id="IPR018060">
    <property type="entry name" value="HTH_AraC"/>
</dbReference>
<dbReference type="SMART" id="SM00342">
    <property type="entry name" value="HTH_ARAC"/>
    <property type="match status" value="1"/>
</dbReference>
<dbReference type="PROSITE" id="PS00041">
    <property type="entry name" value="HTH_ARAC_FAMILY_1"/>
    <property type="match status" value="1"/>
</dbReference>
<accession>A0A3D8PX43</accession>
<dbReference type="Pfam" id="PF12833">
    <property type="entry name" value="HTH_18"/>
    <property type="match status" value="1"/>
</dbReference>
<dbReference type="Pfam" id="PF17853">
    <property type="entry name" value="GGDEF_2"/>
    <property type="match status" value="1"/>
</dbReference>
<keyword evidence="1" id="KW-0805">Transcription regulation</keyword>
<dbReference type="GO" id="GO:0000160">
    <property type="term" value="P:phosphorelay signal transduction system"/>
    <property type="evidence" value="ECO:0007669"/>
    <property type="project" value="InterPro"/>
</dbReference>
<feature type="domain" description="Response regulatory" evidence="6">
    <location>
        <begin position="18"/>
        <end position="135"/>
    </location>
</feature>
<feature type="modified residue" description="4-aspartylphosphate" evidence="4">
    <location>
        <position position="70"/>
    </location>
</feature>
<evidence type="ECO:0000256" key="4">
    <source>
        <dbReference type="PROSITE-ProRule" id="PRU00169"/>
    </source>
</evidence>
<dbReference type="CDD" id="cd17536">
    <property type="entry name" value="REC_YesN-like"/>
    <property type="match status" value="1"/>
</dbReference>
<dbReference type="SMART" id="SM00448">
    <property type="entry name" value="REC"/>
    <property type="match status" value="1"/>
</dbReference>
<dbReference type="OrthoDB" id="9794370at2"/>
<evidence type="ECO:0000256" key="1">
    <source>
        <dbReference type="ARBA" id="ARBA00023015"/>
    </source>
</evidence>
<dbReference type="PANTHER" id="PTHR43280:SF10">
    <property type="entry name" value="REGULATORY PROTEIN POCR"/>
    <property type="match status" value="1"/>
</dbReference>
<protein>
    <recommendedName>
        <fullName evidence="9">DNA-binding response regulator</fullName>
    </recommendedName>
</protein>
<dbReference type="GO" id="GO:0043565">
    <property type="term" value="F:sequence-specific DNA binding"/>
    <property type="evidence" value="ECO:0007669"/>
    <property type="project" value="InterPro"/>
</dbReference>
<evidence type="ECO:0000313" key="8">
    <source>
        <dbReference type="Proteomes" id="UP000256520"/>
    </source>
</evidence>
<dbReference type="PRINTS" id="PR00032">
    <property type="entry name" value="HTHARAC"/>
</dbReference>
<dbReference type="InterPro" id="IPR041522">
    <property type="entry name" value="CdaR_GGDEF"/>
</dbReference>
<feature type="domain" description="HTH araC/xylS-type" evidence="5">
    <location>
        <begin position="390"/>
        <end position="488"/>
    </location>
</feature>
<evidence type="ECO:0000256" key="3">
    <source>
        <dbReference type="ARBA" id="ARBA00023163"/>
    </source>
</evidence>
<dbReference type="PROSITE" id="PS50110">
    <property type="entry name" value="RESPONSE_REGULATORY"/>
    <property type="match status" value="1"/>
</dbReference>
<dbReference type="Gene3D" id="1.10.10.60">
    <property type="entry name" value="Homeodomain-like"/>
    <property type="match status" value="2"/>
</dbReference>
<organism evidence="7 8">
    <name type="scientific">Oceanobacillus chungangensis</name>
    <dbReference type="NCBI Taxonomy" id="1229152"/>
    <lineage>
        <taxon>Bacteria</taxon>
        <taxon>Bacillati</taxon>
        <taxon>Bacillota</taxon>
        <taxon>Bacilli</taxon>
        <taxon>Bacillales</taxon>
        <taxon>Bacillaceae</taxon>
        <taxon>Oceanobacillus</taxon>
    </lineage>
</organism>
<comment type="caution">
    <text evidence="7">The sequence shown here is derived from an EMBL/GenBank/DDBJ whole genome shotgun (WGS) entry which is preliminary data.</text>
</comment>